<dbReference type="InterPro" id="IPR036116">
    <property type="entry name" value="FN3_sf"/>
</dbReference>
<feature type="compositionally biased region" description="Polar residues" evidence="1">
    <location>
        <begin position="234"/>
        <end position="250"/>
    </location>
</feature>
<gene>
    <name evidence="3" type="ORF">K0M31_004540</name>
</gene>
<dbReference type="Pfam" id="PF16794">
    <property type="entry name" value="fn3_4"/>
    <property type="match status" value="1"/>
</dbReference>
<dbReference type="InterPro" id="IPR026085">
    <property type="entry name" value="ATF7-int"/>
</dbReference>
<dbReference type="SMART" id="SM00060">
    <property type="entry name" value="FN3"/>
    <property type="match status" value="1"/>
</dbReference>
<dbReference type="InterPro" id="IPR056565">
    <property type="entry name" value="Fn3_ATF7IP"/>
</dbReference>
<protein>
    <recommendedName>
        <fullName evidence="2">Fibronectin type-III domain-containing protein</fullName>
    </recommendedName>
</protein>
<feature type="compositionally biased region" description="Low complexity" evidence="1">
    <location>
        <begin position="251"/>
        <end position="264"/>
    </location>
</feature>
<dbReference type="PROSITE" id="PS50853">
    <property type="entry name" value="FN3"/>
    <property type="match status" value="1"/>
</dbReference>
<reference evidence="3" key="1">
    <citation type="submission" date="2021-10" db="EMBL/GenBank/DDBJ databases">
        <title>Melipona bicolor Genome sequencing and assembly.</title>
        <authorList>
            <person name="Araujo N.S."/>
            <person name="Arias M.C."/>
        </authorList>
    </citation>
    <scope>NUCLEOTIDE SEQUENCE</scope>
    <source>
        <strain evidence="3">USP_2M_L1-L4_2017</strain>
        <tissue evidence="3">Whole body</tissue>
    </source>
</reference>
<feature type="compositionally biased region" description="Low complexity" evidence="1">
    <location>
        <begin position="359"/>
        <end position="376"/>
    </location>
</feature>
<feature type="domain" description="Fibronectin type-III" evidence="2">
    <location>
        <begin position="1213"/>
        <end position="1314"/>
    </location>
</feature>
<dbReference type="Proteomes" id="UP001177670">
    <property type="component" value="Unassembled WGS sequence"/>
</dbReference>
<dbReference type="CDD" id="cd00063">
    <property type="entry name" value="FN3"/>
    <property type="match status" value="1"/>
</dbReference>
<dbReference type="InterPro" id="IPR013783">
    <property type="entry name" value="Ig-like_fold"/>
</dbReference>
<dbReference type="GO" id="GO:0005667">
    <property type="term" value="C:transcription regulator complex"/>
    <property type="evidence" value="ECO:0007669"/>
    <property type="project" value="TreeGrafter"/>
</dbReference>
<comment type="caution">
    <text evidence="3">The sequence shown here is derived from an EMBL/GenBank/DDBJ whole genome shotgun (WGS) entry which is preliminary data.</text>
</comment>
<feature type="region of interest" description="Disordered" evidence="1">
    <location>
        <begin position="357"/>
        <end position="384"/>
    </location>
</feature>
<evidence type="ECO:0000259" key="2">
    <source>
        <dbReference type="PROSITE" id="PS50853"/>
    </source>
</evidence>
<feature type="compositionally biased region" description="Basic and acidic residues" evidence="1">
    <location>
        <begin position="414"/>
        <end position="426"/>
    </location>
</feature>
<dbReference type="PANTHER" id="PTHR23210:SF26">
    <property type="entry name" value="ACTIVATING TRANSCRIPTION FACTOR 7-INTERACTING PROTEIN 1"/>
    <property type="match status" value="1"/>
</dbReference>
<dbReference type="InterPro" id="IPR003961">
    <property type="entry name" value="FN3_dom"/>
</dbReference>
<proteinExistence type="predicted"/>
<evidence type="ECO:0000256" key="1">
    <source>
        <dbReference type="SAM" id="MobiDB-lite"/>
    </source>
</evidence>
<accession>A0AA40KNH2</accession>
<dbReference type="SUPFAM" id="SSF49265">
    <property type="entry name" value="Fibronectin type III"/>
    <property type="match status" value="1"/>
</dbReference>
<sequence>MDIRNDLLHSSDSIHSLSCINTHNTDELSKEKEEELLYGTGDDGDEEDALSDDSMRLRLSDDEIETEDILTPVLNNQENTSKINEIAMTSTKTDDMEILSIQENNIIKKNVDLKKEEQCLDNDSMDDKILIDYEKIVKKGENEETRKSETVNTSAPWQSYQSQYRYSRSSNSHSVRGINQRFRHMTPRGRRSHSYDYNLRFYNGFPLFERGRNNGMFHSYRSIHGSRYQKKGFRSNTTQKQNRSTECDQNSTSSSKKSISSKSQDSDIEIININDNKIIDEANTLGNESLINSKNDHSNEPLNEEVDNISAKNKSVVNTHSANNSLELKHNLEENSEIISSNNTKCKDVTVHTLSDNFSENSANNSYDDNNSNQENEISKNDINNTNSFSDFCISENSKNVEALNINKKCEPDKDQTIKHTEEKSNQEQNKNINNEEDKTVKTIDTNENKEIKEIYKLKEQEHNRNEELTNLSQKIDLSENNCKITVLNFLKEKETVNNDMVLNEKDTDHKREEIFKNKKKEILFENIKLKENHENSNSKSATVLNDVIIDKNVNVSEKPLIDSENCDNQLKGSDNSTNSIKINKSGASENQLIHPKIDLWKQKDITEKDMNSTKKENSIVTSTSKTNENTELILNKNNSSSIKLKNDLLNFVTDTKNNDDDKRSVNVPVTTQKRRRRSKKEILAAQEAICEEERQVRESGRQKRQTAKNAEEIIRKKFLTYDSEVESSDDSEKFVAVNYKMNQDARPLSPPSLKRIYSDNTDNTIINGGVKKIKTNFEERCDESKTQENNSENIKKLKYIHKFFQRDLNEKLPKLKQEELEELLIQKIVETITMRDEIGKLREQARISEKSQEVTRAKCQQLAKQIKDFEMVLSRNAADRRANNDKSIPPIKINRSVGLQVNFITDHGMQNLRQLQQNSMKSLNVSSSNNTLSTSINETNNASSPRKGIKIRSPRRTEPVIGQTPVVSQNPTQSPNIMTTITPAALVVAKPVDTQHPLTLSNQSNVQQIMSNPQVQSQQSQQAIVLNGKFTNQINRQGTTTTNITKSHANDLIDLTDEEEKNRTTSIPVVTTTVTDQQVNLTQKTQQPCFQRVIQTIPGNVISQPPSIRVVQPASQPTPTALVNNTNAPRLAYVMQSGVGPTRQLLIAPNSNPMRPVTSCRASFPTLTYKTGISTIANGTVRVLTTPATANKHPAPLPDIRNYAANSLWKLPPPAPSLKISRVSHGIVLSWNMNLSDKHADIVSYQLYAYQEIADVLPSTSLWKKVGDVRALPLPMACTLTQFSEGNNYYFAVRAVDTHSRKGQYSIPGNISL</sequence>
<feature type="compositionally biased region" description="Polar residues" evidence="1">
    <location>
        <begin position="966"/>
        <end position="977"/>
    </location>
</feature>
<name>A0AA40KNH2_9HYME</name>
<dbReference type="GO" id="GO:0003712">
    <property type="term" value="F:transcription coregulator activity"/>
    <property type="evidence" value="ECO:0007669"/>
    <property type="project" value="TreeGrafter"/>
</dbReference>
<dbReference type="Gene3D" id="2.60.40.10">
    <property type="entry name" value="Immunoglobulins"/>
    <property type="match status" value="1"/>
</dbReference>
<dbReference type="GO" id="GO:0005634">
    <property type="term" value="C:nucleus"/>
    <property type="evidence" value="ECO:0007669"/>
    <property type="project" value="TreeGrafter"/>
</dbReference>
<dbReference type="EMBL" id="JAHYIQ010000013">
    <property type="protein sequence ID" value="KAK1126919.1"/>
    <property type="molecule type" value="Genomic_DNA"/>
</dbReference>
<feature type="region of interest" description="Disordered" evidence="1">
    <location>
        <begin position="925"/>
        <end position="977"/>
    </location>
</feature>
<feature type="compositionally biased region" description="Low complexity" evidence="1">
    <location>
        <begin position="925"/>
        <end position="942"/>
    </location>
</feature>
<keyword evidence="4" id="KW-1185">Reference proteome</keyword>
<evidence type="ECO:0000313" key="4">
    <source>
        <dbReference type="Proteomes" id="UP001177670"/>
    </source>
</evidence>
<dbReference type="PANTHER" id="PTHR23210">
    <property type="entry name" value="ACTIVATING TRANSCRIPTION FACTOR 7 INTERACTING PROTEIN"/>
    <property type="match status" value="1"/>
</dbReference>
<dbReference type="GO" id="GO:0006355">
    <property type="term" value="P:regulation of DNA-templated transcription"/>
    <property type="evidence" value="ECO:0007669"/>
    <property type="project" value="TreeGrafter"/>
</dbReference>
<evidence type="ECO:0000313" key="3">
    <source>
        <dbReference type="EMBL" id="KAK1126919.1"/>
    </source>
</evidence>
<feature type="region of interest" description="Disordered" evidence="1">
    <location>
        <begin position="414"/>
        <end position="437"/>
    </location>
</feature>
<organism evidence="3 4">
    <name type="scientific">Melipona bicolor</name>
    <dbReference type="NCBI Taxonomy" id="60889"/>
    <lineage>
        <taxon>Eukaryota</taxon>
        <taxon>Metazoa</taxon>
        <taxon>Ecdysozoa</taxon>
        <taxon>Arthropoda</taxon>
        <taxon>Hexapoda</taxon>
        <taxon>Insecta</taxon>
        <taxon>Pterygota</taxon>
        <taxon>Neoptera</taxon>
        <taxon>Endopterygota</taxon>
        <taxon>Hymenoptera</taxon>
        <taxon>Apocrita</taxon>
        <taxon>Aculeata</taxon>
        <taxon>Apoidea</taxon>
        <taxon>Anthophila</taxon>
        <taxon>Apidae</taxon>
        <taxon>Melipona</taxon>
    </lineage>
</organism>
<feature type="region of interest" description="Disordered" evidence="1">
    <location>
        <begin position="228"/>
        <end position="264"/>
    </location>
</feature>